<dbReference type="SUPFAM" id="SSF158634">
    <property type="entry name" value="RPA2825-like"/>
    <property type="match status" value="1"/>
</dbReference>
<dbReference type="InterPro" id="IPR022016">
    <property type="entry name" value="DUF3597"/>
</dbReference>
<feature type="domain" description="DUF3597" evidence="2">
    <location>
        <begin position="3"/>
        <end position="134"/>
    </location>
</feature>
<comment type="caution">
    <text evidence="3">The sequence shown here is derived from an EMBL/GenBank/DDBJ whole genome shotgun (WGS) entry which is preliminary data.</text>
</comment>
<organism evidence="3 4">
    <name type="scientific">Steroidobacter flavus</name>
    <dbReference type="NCBI Taxonomy" id="1842136"/>
    <lineage>
        <taxon>Bacteria</taxon>
        <taxon>Pseudomonadati</taxon>
        <taxon>Pseudomonadota</taxon>
        <taxon>Gammaproteobacteria</taxon>
        <taxon>Steroidobacterales</taxon>
        <taxon>Steroidobacteraceae</taxon>
        <taxon>Steroidobacter</taxon>
    </lineage>
</organism>
<dbReference type="Proteomes" id="UP001595904">
    <property type="component" value="Unassembled WGS sequence"/>
</dbReference>
<feature type="compositionally biased region" description="Pro residues" evidence="1">
    <location>
        <begin position="21"/>
        <end position="31"/>
    </location>
</feature>
<dbReference type="EMBL" id="JBHSDU010000015">
    <property type="protein sequence ID" value="MFC4313608.1"/>
    <property type="molecule type" value="Genomic_DNA"/>
</dbReference>
<dbReference type="RefSeq" id="WP_380604076.1">
    <property type="nucleotide sequence ID" value="NZ_JBHSDU010000015.1"/>
</dbReference>
<dbReference type="Pfam" id="PF12200">
    <property type="entry name" value="DUF3597"/>
    <property type="match status" value="1"/>
</dbReference>
<evidence type="ECO:0000313" key="4">
    <source>
        <dbReference type="Proteomes" id="UP001595904"/>
    </source>
</evidence>
<protein>
    <submittedName>
        <fullName evidence="3">DUF3597 domain-containing protein</fullName>
    </submittedName>
</protein>
<sequence length="139" mass="14600">MSIFSRIKDAIFGANAKAAPAPSPSPSPAPKPTATAAPKPAPAPTPASPPPTAGPVDVEAVLQQMAANQKQPSNWRTSIVDLMKLVGLDSSLENRKELARELGYKGDTNDSATMNIWLHKQVMNQLAAHGGKVPAELKD</sequence>
<name>A0ABV8T3T2_9GAMM</name>
<evidence type="ECO:0000256" key="1">
    <source>
        <dbReference type="SAM" id="MobiDB-lite"/>
    </source>
</evidence>
<proteinExistence type="predicted"/>
<evidence type="ECO:0000259" key="2">
    <source>
        <dbReference type="Pfam" id="PF12200"/>
    </source>
</evidence>
<keyword evidence="4" id="KW-1185">Reference proteome</keyword>
<accession>A0ABV8T3T2</accession>
<feature type="region of interest" description="Disordered" evidence="1">
    <location>
        <begin position="15"/>
        <end position="56"/>
    </location>
</feature>
<evidence type="ECO:0000313" key="3">
    <source>
        <dbReference type="EMBL" id="MFC4313608.1"/>
    </source>
</evidence>
<gene>
    <name evidence="3" type="ORF">ACFPN2_31330</name>
</gene>
<reference evidence="4" key="1">
    <citation type="journal article" date="2019" name="Int. J. Syst. Evol. Microbiol.">
        <title>The Global Catalogue of Microorganisms (GCM) 10K type strain sequencing project: providing services to taxonomists for standard genome sequencing and annotation.</title>
        <authorList>
            <consortium name="The Broad Institute Genomics Platform"/>
            <consortium name="The Broad Institute Genome Sequencing Center for Infectious Disease"/>
            <person name="Wu L."/>
            <person name="Ma J."/>
        </authorList>
    </citation>
    <scope>NUCLEOTIDE SEQUENCE [LARGE SCALE GENOMIC DNA]</scope>
    <source>
        <strain evidence="4">CGMCC 1.10759</strain>
    </source>
</reference>
<feature type="compositionally biased region" description="Pro residues" evidence="1">
    <location>
        <begin position="39"/>
        <end position="53"/>
    </location>
</feature>